<protein>
    <submittedName>
        <fullName evidence="10">Exopolygalacturonase-like</fullName>
    </submittedName>
</protein>
<evidence type="ECO:0000256" key="7">
    <source>
        <dbReference type="ARBA" id="ARBA00023316"/>
    </source>
</evidence>
<dbReference type="GO" id="GO:0071555">
    <property type="term" value="P:cell wall organization"/>
    <property type="evidence" value="ECO:0007669"/>
    <property type="project" value="UniProtKB-KW"/>
</dbReference>
<dbReference type="RefSeq" id="XP_018811317.2">
    <property type="nucleotide sequence ID" value="XM_018955772.2"/>
</dbReference>
<keyword evidence="3" id="KW-0134">Cell wall</keyword>
<dbReference type="GO" id="GO:0005975">
    <property type="term" value="P:carbohydrate metabolic process"/>
    <property type="evidence" value="ECO:0007669"/>
    <property type="project" value="InterPro"/>
</dbReference>
<dbReference type="Gramene" id="Jr05_09780_p1">
    <property type="protein sequence ID" value="cds.Jr05_09780_p1"/>
    <property type="gene ID" value="Jr05_09780"/>
</dbReference>
<evidence type="ECO:0000256" key="4">
    <source>
        <dbReference type="ARBA" id="ARBA00022525"/>
    </source>
</evidence>
<dbReference type="SMART" id="SM00710">
    <property type="entry name" value="PbH1"/>
    <property type="match status" value="4"/>
</dbReference>
<dbReference type="STRING" id="51240.A0A2I4DVZ5"/>
<evidence type="ECO:0000256" key="6">
    <source>
        <dbReference type="ARBA" id="ARBA00023295"/>
    </source>
</evidence>
<dbReference type="PANTHER" id="PTHR31375">
    <property type="match status" value="1"/>
</dbReference>
<dbReference type="InterPro" id="IPR011050">
    <property type="entry name" value="Pectin_lyase_fold/virulence"/>
</dbReference>
<evidence type="ECO:0000256" key="2">
    <source>
        <dbReference type="ARBA" id="ARBA00008834"/>
    </source>
</evidence>
<name>A0A2I4DVZ5_JUGRE</name>
<gene>
    <name evidence="10" type="primary">LOC108983972</name>
</gene>
<evidence type="ECO:0000256" key="8">
    <source>
        <dbReference type="RuleBase" id="RU361169"/>
    </source>
</evidence>
<dbReference type="KEGG" id="jre:108983972"/>
<sequence>MGLKLNIATLSVLLFFLTSTANAKPAVFNIVKKYGGKANEDITLPLTNAWNDACATPGQSTVVVPAGTYRLGPVQLNGPCKGPIELKVRGILEAPGDLSFFKWGSWVSFERVDQLTLSGNGTFDGQGKSVWGKYSGALPINIRFDFITNSMIRGITSLDSKQFHLHIFACKNVTLFHLNIRAPGDSPNTDGIHMGRSTGINIIDSKIGTGDDCISLGDGNRDILIQKVACGPGHGISIGSLGKYENEEPVIGVKVLDCNLRNTMNGVRIKTWPASFPGIVSNMHFENIYMKNVSNPVIIDQVYCPWNQCKAQIPSKIKISGVSFKNIRGTSQTKEAVKLLCSNEIPCENVEISDIDLAYQGSDGPATSQCTNANPTISGSMRGMGCDRLDRVVANTSWRANCTEYSVETLLALCSDHGPFLLVCLQEKISSRRNKAHSNYEANWIKEEGCNDLVAAEWQIGVVRENWME</sequence>
<dbReference type="GO" id="GO:0004650">
    <property type="term" value="F:polygalacturonase activity"/>
    <property type="evidence" value="ECO:0007669"/>
    <property type="project" value="InterPro"/>
</dbReference>
<dbReference type="GeneID" id="108983972"/>
<dbReference type="InterPro" id="IPR012334">
    <property type="entry name" value="Pectin_lyas_fold"/>
</dbReference>
<proteinExistence type="inferred from homology"/>
<dbReference type="Gene3D" id="2.160.20.10">
    <property type="entry name" value="Single-stranded right-handed beta-helix, Pectin lyase-like"/>
    <property type="match status" value="1"/>
</dbReference>
<dbReference type="AlphaFoldDB" id="A0A2I4DVZ5"/>
<dbReference type="FunCoup" id="A0A2I4DVZ5">
    <property type="interactions" value="176"/>
</dbReference>
<dbReference type="Proteomes" id="UP000235220">
    <property type="component" value="Chromosome 5"/>
</dbReference>
<organism evidence="9 10">
    <name type="scientific">Juglans regia</name>
    <name type="common">English walnut</name>
    <dbReference type="NCBI Taxonomy" id="51240"/>
    <lineage>
        <taxon>Eukaryota</taxon>
        <taxon>Viridiplantae</taxon>
        <taxon>Streptophyta</taxon>
        <taxon>Embryophyta</taxon>
        <taxon>Tracheophyta</taxon>
        <taxon>Spermatophyta</taxon>
        <taxon>Magnoliopsida</taxon>
        <taxon>eudicotyledons</taxon>
        <taxon>Gunneridae</taxon>
        <taxon>Pentapetalae</taxon>
        <taxon>rosids</taxon>
        <taxon>fabids</taxon>
        <taxon>Fagales</taxon>
        <taxon>Juglandaceae</taxon>
        <taxon>Juglans</taxon>
    </lineage>
</organism>
<comment type="subcellular location">
    <subcellularLocation>
        <location evidence="1">Secreted</location>
        <location evidence="1">Cell wall</location>
    </subcellularLocation>
</comment>
<dbReference type="FunFam" id="2.160.20.10:FF:000004">
    <property type="entry name" value="Pectin lyase-like superfamily protein"/>
    <property type="match status" value="1"/>
</dbReference>
<keyword evidence="4" id="KW-0964">Secreted</keyword>
<reference evidence="10" key="1">
    <citation type="submission" date="2025-08" db="UniProtKB">
        <authorList>
            <consortium name="RefSeq"/>
        </authorList>
    </citation>
    <scope>IDENTIFICATION</scope>
    <source>
        <tissue evidence="10">Leaves</tissue>
    </source>
</reference>
<keyword evidence="9" id="KW-1185">Reference proteome</keyword>
<evidence type="ECO:0000313" key="10">
    <source>
        <dbReference type="RefSeq" id="XP_018811317.2"/>
    </source>
</evidence>
<evidence type="ECO:0000256" key="1">
    <source>
        <dbReference type="ARBA" id="ARBA00004191"/>
    </source>
</evidence>
<dbReference type="InterPro" id="IPR000743">
    <property type="entry name" value="Glyco_hydro_28"/>
</dbReference>
<dbReference type="SUPFAM" id="SSF51126">
    <property type="entry name" value="Pectin lyase-like"/>
    <property type="match status" value="1"/>
</dbReference>
<evidence type="ECO:0000256" key="3">
    <source>
        <dbReference type="ARBA" id="ARBA00022512"/>
    </source>
</evidence>
<comment type="similarity">
    <text evidence="2 8">Belongs to the glycosyl hydrolase 28 family.</text>
</comment>
<keyword evidence="5 8" id="KW-0378">Hydrolase</keyword>
<dbReference type="PROSITE" id="PS00502">
    <property type="entry name" value="POLYGALACTURONASE"/>
    <property type="match status" value="1"/>
</dbReference>
<keyword evidence="7" id="KW-0961">Cell wall biogenesis/degradation</keyword>
<dbReference type="OrthoDB" id="187139at2759"/>
<accession>A0A2I4DVZ5</accession>
<dbReference type="Pfam" id="PF00295">
    <property type="entry name" value="Glyco_hydro_28"/>
    <property type="match status" value="1"/>
</dbReference>
<keyword evidence="6 8" id="KW-0326">Glycosidase</keyword>
<evidence type="ECO:0000313" key="9">
    <source>
        <dbReference type="Proteomes" id="UP000235220"/>
    </source>
</evidence>
<evidence type="ECO:0000256" key="5">
    <source>
        <dbReference type="ARBA" id="ARBA00022801"/>
    </source>
</evidence>
<dbReference type="InterPro" id="IPR006626">
    <property type="entry name" value="PbH1"/>
</dbReference>